<evidence type="ECO:0000256" key="5">
    <source>
        <dbReference type="ARBA" id="ARBA00022768"/>
    </source>
</evidence>
<protein>
    <recommendedName>
        <fullName evidence="3 7">Elongation factor Ts</fullName>
        <shortName evidence="7">EF-Ts</shortName>
    </recommendedName>
</protein>
<keyword evidence="6 7" id="KW-0648">Protein biosynthesis</keyword>
<evidence type="ECO:0000256" key="3">
    <source>
        <dbReference type="ARBA" id="ARBA00016956"/>
    </source>
</evidence>
<evidence type="ECO:0000256" key="1">
    <source>
        <dbReference type="ARBA" id="ARBA00004496"/>
    </source>
</evidence>
<evidence type="ECO:0000256" key="2">
    <source>
        <dbReference type="ARBA" id="ARBA00005532"/>
    </source>
</evidence>
<dbReference type="PROSITE" id="PS01127">
    <property type="entry name" value="EF_TS_2"/>
    <property type="match status" value="1"/>
</dbReference>
<dbReference type="SUPFAM" id="SSF46934">
    <property type="entry name" value="UBA-like"/>
    <property type="match status" value="1"/>
</dbReference>
<keyword evidence="4 7" id="KW-0963">Cytoplasm</keyword>
<name>W9VX69_9GAMM</name>
<reference evidence="11 12" key="1">
    <citation type="submission" date="2012-11" db="EMBL/GenBank/DDBJ databases">
        <title>Genome assembly of Thiorhodococcus sp. AK35.</title>
        <authorList>
            <person name="Nupur N."/>
            <person name="Khatri I."/>
            <person name="Subramanian S."/>
            <person name="Pinnaka A."/>
        </authorList>
    </citation>
    <scope>NUCLEOTIDE SEQUENCE [LARGE SCALE GENOMIC DNA]</scope>
    <source>
        <strain evidence="11 12">AK35</strain>
    </source>
</reference>
<dbReference type="InterPro" id="IPR009060">
    <property type="entry name" value="UBA-like_sf"/>
</dbReference>
<dbReference type="NCBIfam" id="TIGR00116">
    <property type="entry name" value="tsf"/>
    <property type="match status" value="1"/>
</dbReference>
<dbReference type="OrthoDB" id="9808348at2"/>
<dbReference type="Pfam" id="PF00889">
    <property type="entry name" value="EF_TS"/>
    <property type="match status" value="1"/>
</dbReference>
<dbReference type="GO" id="GO:0005737">
    <property type="term" value="C:cytoplasm"/>
    <property type="evidence" value="ECO:0007669"/>
    <property type="project" value="UniProtKB-SubCell"/>
</dbReference>
<comment type="subcellular location">
    <subcellularLocation>
        <location evidence="1 7 9">Cytoplasm</location>
    </subcellularLocation>
</comment>
<dbReference type="RefSeq" id="WP_043753597.1">
    <property type="nucleotide sequence ID" value="NZ_AONC01000030.1"/>
</dbReference>
<comment type="similarity">
    <text evidence="2 7 8">Belongs to the EF-Ts family.</text>
</comment>
<dbReference type="Proteomes" id="UP000019460">
    <property type="component" value="Unassembled WGS sequence"/>
</dbReference>
<dbReference type="PATRIC" id="fig|1249627.3.peg.2204"/>
<dbReference type="Gene3D" id="1.10.286.20">
    <property type="match status" value="1"/>
</dbReference>
<dbReference type="eggNOG" id="COG0264">
    <property type="taxonomic scope" value="Bacteria"/>
</dbReference>
<evidence type="ECO:0000256" key="9">
    <source>
        <dbReference type="RuleBase" id="RU000643"/>
    </source>
</evidence>
<dbReference type="InterPro" id="IPR014039">
    <property type="entry name" value="Transl_elong_EFTs/EF1B_dimer"/>
</dbReference>
<dbReference type="HAMAP" id="MF_00050">
    <property type="entry name" value="EF_Ts"/>
    <property type="match status" value="1"/>
</dbReference>
<sequence>MAITAALVKELRERTGAGMMECKKALVESNGDIEAAIEAMRKSGQAKAAKKSGRTAAEGVVVIRISDDGKRGVMVEINCETDFVAKDTNFQAFADAVAETALAGSAADVSELAGQSLASDASLTVDGAREALIAKIGENVQVRRLMRFESAEGTLHSYIHGVRIGVMVELAGGDETLGRDIAMHVAASNPLCVDASQVPAEMLDKEREIFKAQALDSGKPEAIVEKMIEGRMRKYLQEVTLLGQPFVKDPDQSIEKLLKQSGAKVVCFARVEVGEGIEKKTENFAEEVMAQVRGD</sequence>
<dbReference type="Gene3D" id="3.30.479.20">
    <property type="entry name" value="Elongation factor Ts, dimerisation domain"/>
    <property type="match status" value="2"/>
</dbReference>
<keyword evidence="5 7" id="KW-0251">Elongation factor</keyword>
<dbReference type="PANTHER" id="PTHR11741:SF0">
    <property type="entry name" value="ELONGATION FACTOR TS, MITOCHONDRIAL"/>
    <property type="match status" value="1"/>
</dbReference>
<evidence type="ECO:0000256" key="6">
    <source>
        <dbReference type="ARBA" id="ARBA00022917"/>
    </source>
</evidence>
<dbReference type="FunFam" id="3.30.479.20:FF:000001">
    <property type="entry name" value="Elongation factor Ts"/>
    <property type="match status" value="1"/>
</dbReference>
<dbReference type="CDD" id="cd14275">
    <property type="entry name" value="UBA_EF-Ts"/>
    <property type="match status" value="1"/>
</dbReference>
<dbReference type="PANTHER" id="PTHR11741">
    <property type="entry name" value="ELONGATION FACTOR TS"/>
    <property type="match status" value="1"/>
</dbReference>
<dbReference type="PROSITE" id="PS01126">
    <property type="entry name" value="EF_TS_1"/>
    <property type="match status" value="1"/>
</dbReference>
<proteinExistence type="inferred from homology"/>
<evidence type="ECO:0000259" key="10">
    <source>
        <dbReference type="Pfam" id="PF00889"/>
    </source>
</evidence>
<dbReference type="Gene3D" id="1.10.8.10">
    <property type="entry name" value="DNA helicase RuvA subunit, C-terminal domain"/>
    <property type="match status" value="1"/>
</dbReference>
<dbReference type="GO" id="GO:0003746">
    <property type="term" value="F:translation elongation factor activity"/>
    <property type="evidence" value="ECO:0007669"/>
    <property type="project" value="UniProtKB-UniRule"/>
</dbReference>
<dbReference type="InterPro" id="IPR036402">
    <property type="entry name" value="EF-Ts_dimer_sf"/>
</dbReference>
<dbReference type="SUPFAM" id="SSF54713">
    <property type="entry name" value="Elongation factor Ts (EF-Ts), dimerisation domain"/>
    <property type="match status" value="2"/>
</dbReference>
<dbReference type="InterPro" id="IPR001816">
    <property type="entry name" value="Transl_elong_EFTs/EF1B"/>
</dbReference>
<evidence type="ECO:0000256" key="7">
    <source>
        <dbReference type="HAMAP-Rule" id="MF_00050"/>
    </source>
</evidence>
<dbReference type="EMBL" id="AONC01000030">
    <property type="protein sequence ID" value="EXJ15015.1"/>
    <property type="molecule type" value="Genomic_DNA"/>
</dbReference>
<accession>W9VX69</accession>
<comment type="function">
    <text evidence="7 8">Associates with the EF-Tu.GDP complex and induces the exchange of GDP to GTP. It remains bound to the aminoacyl-tRNA.EF-Tu.GTP complex up to the GTP hydrolysis stage on the ribosome.</text>
</comment>
<dbReference type="FunFam" id="1.10.286.20:FF:000001">
    <property type="entry name" value="Elongation factor Ts"/>
    <property type="match status" value="1"/>
</dbReference>
<evidence type="ECO:0000313" key="12">
    <source>
        <dbReference type="Proteomes" id="UP000019460"/>
    </source>
</evidence>
<evidence type="ECO:0000256" key="8">
    <source>
        <dbReference type="RuleBase" id="RU000642"/>
    </source>
</evidence>
<keyword evidence="12" id="KW-1185">Reference proteome</keyword>
<evidence type="ECO:0000313" key="11">
    <source>
        <dbReference type="EMBL" id="EXJ15015.1"/>
    </source>
</evidence>
<dbReference type="InterPro" id="IPR018101">
    <property type="entry name" value="Transl_elong_Ts_CS"/>
</dbReference>
<comment type="caution">
    <text evidence="11">The sequence shown here is derived from an EMBL/GenBank/DDBJ whole genome shotgun (WGS) entry which is preliminary data.</text>
</comment>
<dbReference type="FunFam" id="1.10.8.10:FF:000001">
    <property type="entry name" value="Elongation factor Ts"/>
    <property type="match status" value="1"/>
</dbReference>
<gene>
    <name evidence="7" type="primary">tsf</name>
    <name evidence="11" type="ORF">D779_1884</name>
</gene>
<organism evidence="11 12">
    <name type="scientific">Imhoffiella purpurea</name>
    <dbReference type="NCBI Taxonomy" id="1249627"/>
    <lineage>
        <taxon>Bacteria</taxon>
        <taxon>Pseudomonadati</taxon>
        <taxon>Pseudomonadota</taxon>
        <taxon>Gammaproteobacteria</taxon>
        <taxon>Chromatiales</taxon>
        <taxon>Chromatiaceae</taxon>
        <taxon>Imhoffiella</taxon>
    </lineage>
</organism>
<dbReference type="AlphaFoldDB" id="W9VX69"/>
<feature type="domain" description="Translation elongation factor EFTs/EF1B dimerisation" evidence="10">
    <location>
        <begin position="72"/>
        <end position="275"/>
    </location>
</feature>
<feature type="region of interest" description="Involved in Mg(2+) ion dislocation from EF-Tu" evidence="7">
    <location>
        <begin position="81"/>
        <end position="84"/>
    </location>
</feature>
<dbReference type="STRING" id="1249627.D779_1884"/>
<evidence type="ECO:0000256" key="4">
    <source>
        <dbReference type="ARBA" id="ARBA00022490"/>
    </source>
</evidence>